<dbReference type="Proteomes" id="UP000250028">
    <property type="component" value="Unassembled WGS sequence"/>
</dbReference>
<reference evidence="2" key="1">
    <citation type="submission" date="2016-10" db="EMBL/GenBank/DDBJ databases">
        <authorList>
            <person name="Varghese N."/>
            <person name="Submissions S."/>
        </authorList>
    </citation>
    <scope>NUCLEOTIDE SEQUENCE [LARGE SCALE GENOMIC DNA]</scope>
    <source>
        <strain evidence="2">DSM 22951</strain>
    </source>
</reference>
<keyword evidence="2" id="KW-1185">Reference proteome</keyword>
<name>A0A2Y9BND5_9MICO</name>
<evidence type="ECO:0000313" key="2">
    <source>
        <dbReference type="Proteomes" id="UP000250028"/>
    </source>
</evidence>
<dbReference type="OrthoDB" id="1376138at2"/>
<gene>
    <name evidence="1" type="ORF">SAMN04489750_3909</name>
</gene>
<protein>
    <submittedName>
        <fullName evidence="1">Uncharacterized protein</fullName>
    </submittedName>
</protein>
<proteinExistence type="predicted"/>
<accession>A0A2Y9BND5</accession>
<evidence type="ECO:0000313" key="1">
    <source>
        <dbReference type="EMBL" id="SSA59094.1"/>
    </source>
</evidence>
<organism evidence="1 2">
    <name type="scientific">Branchiibius hedensis</name>
    <dbReference type="NCBI Taxonomy" id="672460"/>
    <lineage>
        <taxon>Bacteria</taxon>
        <taxon>Bacillati</taxon>
        <taxon>Actinomycetota</taxon>
        <taxon>Actinomycetes</taxon>
        <taxon>Micrococcales</taxon>
        <taxon>Dermacoccaceae</taxon>
        <taxon>Branchiibius</taxon>
    </lineage>
</organism>
<dbReference type="AlphaFoldDB" id="A0A2Y9BND5"/>
<dbReference type="EMBL" id="UESZ01000003">
    <property type="protein sequence ID" value="SSA59094.1"/>
    <property type="molecule type" value="Genomic_DNA"/>
</dbReference>
<dbReference type="RefSeq" id="WP_146202665.1">
    <property type="nucleotide sequence ID" value="NZ_QGDN01000003.1"/>
</dbReference>
<sequence>MGQTRAERTWPRPARVKHVWVRGLDDRHPLAPPSAGLVLGWARRSGTWRAHVLCLVDDGTPEGRVIAAWVDAGQVRPVASDPNRLWGLR</sequence>